<keyword evidence="1" id="KW-0175">Coiled coil</keyword>
<feature type="coiled-coil region" evidence="1">
    <location>
        <begin position="3"/>
        <end position="37"/>
    </location>
</feature>
<evidence type="ECO:0000256" key="2">
    <source>
        <dbReference type="SAM" id="MobiDB-lite"/>
    </source>
</evidence>
<comment type="caution">
    <text evidence="3">The sequence shown here is derived from an EMBL/GenBank/DDBJ whole genome shotgun (WGS) entry which is preliminary data.</text>
</comment>
<name>A0AAE0K942_9PEZI</name>
<sequence>MDDSTIQQQMQQLRQQLQEAQRLRELAERERDGAVQRAVASQPQALHQYLEGCHSLDLAIQVLTGRSETTTGAITDPIGRICPRWIIPWDDFPAKQDQIWDLLSAGTMFSSSARDVVLNAVESLVEAASEDPVLHHPLGLRGAVNFEGHVETDDVDAGDAIVEPSENMSLGTPPVPPRARRKARGKGNLAYQFCISRNTGGRQGVPAPAIQYKAPHKLTVDELIEGLASEIQPERDIINQDGEAFVFLHIGDDPANVYYALCVPSVDIMDNDDARLHRTATAQVFAFILQALRASPLSETWQDQADQLGTWAVEYDDILKRIPLVEHKEPRATTYKPQRWKGFTRSPICTRRDSEDEDDGSSEVSAPPSSARRNGGKRPSSLKPDMQESSSGKGQREPSLLHQRCLLGLTRGWPLDLACPNASDHRQQPHSHMQQQHQQDERAPVSCLNVTEFLRLVREQLATDRGSDADCALLNRRGALGALFKVRLSSHGYTLVAKGVEPCDRAVLQHKSNIYDYLQPL</sequence>
<gene>
    <name evidence="3" type="ORF">B0H63DRAFT_563854</name>
</gene>
<organism evidence="3 4">
    <name type="scientific">Podospora didyma</name>
    <dbReference type="NCBI Taxonomy" id="330526"/>
    <lineage>
        <taxon>Eukaryota</taxon>
        <taxon>Fungi</taxon>
        <taxon>Dikarya</taxon>
        <taxon>Ascomycota</taxon>
        <taxon>Pezizomycotina</taxon>
        <taxon>Sordariomycetes</taxon>
        <taxon>Sordariomycetidae</taxon>
        <taxon>Sordariales</taxon>
        <taxon>Podosporaceae</taxon>
        <taxon>Podospora</taxon>
    </lineage>
</organism>
<evidence type="ECO:0000313" key="4">
    <source>
        <dbReference type="Proteomes" id="UP001285441"/>
    </source>
</evidence>
<dbReference type="Proteomes" id="UP001285441">
    <property type="component" value="Unassembled WGS sequence"/>
</dbReference>
<evidence type="ECO:0000313" key="3">
    <source>
        <dbReference type="EMBL" id="KAK3372438.1"/>
    </source>
</evidence>
<dbReference type="AlphaFoldDB" id="A0AAE0K942"/>
<keyword evidence="4" id="KW-1185">Reference proteome</keyword>
<protein>
    <submittedName>
        <fullName evidence="3">Uncharacterized protein</fullName>
    </submittedName>
</protein>
<evidence type="ECO:0000256" key="1">
    <source>
        <dbReference type="SAM" id="Coils"/>
    </source>
</evidence>
<dbReference type="EMBL" id="JAULSW010000008">
    <property type="protein sequence ID" value="KAK3372438.1"/>
    <property type="molecule type" value="Genomic_DNA"/>
</dbReference>
<feature type="region of interest" description="Disordered" evidence="2">
    <location>
        <begin position="346"/>
        <end position="398"/>
    </location>
</feature>
<proteinExistence type="predicted"/>
<reference evidence="3" key="1">
    <citation type="journal article" date="2023" name="Mol. Phylogenet. Evol.">
        <title>Genome-scale phylogeny and comparative genomics of the fungal order Sordariales.</title>
        <authorList>
            <person name="Hensen N."/>
            <person name="Bonometti L."/>
            <person name="Westerberg I."/>
            <person name="Brannstrom I.O."/>
            <person name="Guillou S."/>
            <person name="Cros-Aarteil S."/>
            <person name="Calhoun S."/>
            <person name="Haridas S."/>
            <person name="Kuo A."/>
            <person name="Mondo S."/>
            <person name="Pangilinan J."/>
            <person name="Riley R."/>
            <person name="LaButti K."/>
            <person name="Andreopoulos B."/>
            <person name="Lipzen A."/>
            <person name="Chen C."/>
            <person name="Yan M."/>
            <person name="Daum C."/>
            <person name="Ng V."/>
            <person name="Clum A."/>
            <person name="Steindorff A."/>
            <person name="Ohm R.A."/>
            <person name="Martin F."/>
            <person name="Silar P."/>
            <person name="Natvig D.O."/>
            <person name="Lalanne C."/>
            <person name="Gautier V."/>
            <person name="Ament-Velasquez S.L."/>
            <person name="Kruys A."/>
            <person name="Hutchinson M.I."/>
            <person name="Powell A.J."/>
            <person name="Barry K."/>
            <person name="Miller A.N."/>
            <person name="Grigoriev I.V."/>
            <person name="Debuchy R."/>
            <person name="Gladieux P."/>
            <person name="Hiltunen Thoren M."/>
            <person name="Johannesson H."/>
        </authorList>
    </citation>
    <scope>NUCLEOTIDE SEQUENCE</scope>
    <source>
        <strain evidence="3">CBS 232.78</strain>
    </source>
</reference>
<accession>A0AAE0K942</accession>
<reference evidence="3" key="2">
    <citation type="submission" date="2023-06" db="EMBL/GenBank/DDBJ databases">
        <authorList>
            <consortium name="Lawrence Berkeley National Laboratory"/>
            <person name="Haridas S."/>
            <person name="Hensen N."/>
            <person name="Bonometti L."/>
            <person name="Westerberg I."/>
            <person name="Brannstrom I.O."/>
            <person name="Guillou S."/>
            <person name="Cros-Aarteil S."/>
            <person name="Calhoun S."/>
            <person name="Kuo A."/>
            <person name="Mondo S."/>
            <person name="Pangilinan J."/>
            <person name="Riley R."/>
            <person name="LaButti K."/>
            <person name="Andreopoulos B."/>
            <person name="Lipzen A."/>
            <person name="Chen C."/>
            <person name="Yanf M."/>
            <person name="Daum C."/>
            <person name="Ng V."/>
            <person name="Clum A."/>
            <person name="Steindorff A."/>
            <person name="Ohm R."/>
            <person name="Martin F."/>
            <person name="Silar P."/>
            <person name="Natvig D."/>
            <person name="Lalanne C."/>
            <person name="Gautier V."/>
            <person name="Ament-velasquez S.L."/>
            <person name="Kruys A."/>
            <person name="Hutchinson M.I."/>
            <person name="Powell A.J."/>
            <person name="Barry K."/>
            <person name="Miller A.N."/>
            <person name="Grigoriev I.V."/>
            <person name="Debuchy R."/>
            <person name="Gladieux P."/>
            <person name="Thoren M.H."/>
            <person name="Johannesson H."/>
        </authorList>
    </citation>
    <scope>NUCLEOTIDE SEQUENCE</scope>
    <source>
        <strain evidence="3">CBS 232.78</strain>
    </source>
</reference>